<feature type="domain" description="Outer membrane protein beta-barrel" evidence="10">
    <location>
        <begin position="400"/>
        <end position="808"/>
    </location>
</feature>
<keyword evidence="12" id="KW-1185">Reference proteome</keyword>
<evidence type="ECO:0000259" key="9">
    <source>
        <dbReference type="Pfam" id="PF07715"/>
    </source>
</evidence>
<keyword evidence="6 8" id="KW-0472">Membrane</keyword>
<proteinExistence type="inferred from homology"/>
<evidence type="ECO:0000256" key="3">
    <source>
        <dbReference type="ARBA" id="ARBA00022452"/>
    </source>
</evidence>
<name>A0A1G7AQN3_9FLAO</name>
<dbReference type="Gene3D" id="2.40.170.20">
    <property type="entry name" value="TonB-dependent receptor, beta-barrel domain"/>
    <property type="match status" value="1"/>
</dbReference>
<gene>
    <name evidence="11" type="ORF">SAMN05421544_10460</name>
</gene>
<evidence type="ECO:0000259" key="10">
    <source>
        <dbReference type="Pfam" id="PF14905"/>
    </source>
</evidence>
<evidence type="ECO:0000256" key="5">
    <source>
        <dbReference type="ARBA" id="ARBA00022729"/>
    </source>
</evidence>
<dbReference type="OrthoDB" id="8764943at2"/>
<dbReference type="InterPro" id="IPR041700">
    <property type="entry name" value="OMP_b-brl_3"/>
</dbReference>
<dbReference type="InterPro" id="IPR012910">
    <property type="entry name" value="Plug_dom"/>
</dbReference>
<keyword evidence="4 8" id="KW-0812">Transmembrane</keyword>
<feature type="domain" description="TonB-dependent receptor plug" evidence="9">
    <location>
        <begin position="159"/>
        <end position="237"/>
    </location>
</feature>
<keyword evidence="11" id="KW-0675">Receptor</keyword>
<comment type="similarity">
    <text evidence="8">Belongs to the TonB-dependent receptor family.</text>
</comment>
<dbReference type="RefSeq" id="WP_092736107.1">
    <property type="nucleotide sequence ID" value="NZ_FNAS01000004.1"/>
</dbReference>
<evidence type="ECO:0000256" key="4">
    <source>
        <dbReference type="ARBA" id="ARBA00022692"/>
    </source>
</evidence>
<reference evidence="11 12" key="1">
    <citation type="submission" date="2016-10" db="EMBL/GenBank/DDBJ databases">
        <authorList>
            <person name="de Groot N.N."/>
        </authorList>
    </citation>
    <scope>NUCLEOTIDE SEQUENCE [LARGE SCALE GENOMIC DNA]</scope>
    <source>
        <strain evidence="11 12">DSM 24015</strain>
    </source>
</reference>
<dbReference type="GO" id="GO:0044718">
    <property type="term" value="P:siderophore transmembrane transport"/>
    <property type="evidence" value="ECO:0007669"/>
    <property type="project" value="TreeGrafter"/>
</dbReference>
<dbReference type="Pfam" id="PF14905">
    <property type="entry name" value="OMP_b-brl_3"/>
    <property type="match status" value="1"/>
</dbReference>
<evidence type="ECO:0000256" key="1">
    <source>
        <dbReference type="ARBA" id="ARBA00004571"/>
    </source>
</evidence>
<evidence type="ECO:0000313" key="12">
    <source>
        <dbReference type="Proteomes" id="UP000198517"/>
    </source>
</evidence>
<dbReference type="GO" id="GO:0009279">
    <property type="term" value="C:cell outer membrane"/>
    <property type="evidence" value="ECO:0007669"/>
    <property type="project" value="UniProtKB-SubCell"/>
</dbReference>
<dbReference type="STRING" id="1071918.SAMN05421544_10460"/>
<organism evidence="11 12">
    <name type="scientific">Riemerella columbipharyngis</name>
    <dbReference type="NCBI Taxonomy" id="1071918"/>
    <lineage>
        <taxon>Bacteria</taxon>
        <taxon>Pseudomonadati</taxon>
        <taxon>Bacteroidota</taxon>
        <taxon>Flavobacteriia</taxon>
        <taxon>Flavobacteriales</taxon>
        <taxon>Weeksellaceae</taxon>
        <taxon>Riemerella</taxon>
    </lineage>
</organism>
<dbReference type="InterPro" id="IPR037066">
    <property type="entry name" value="Plug_dom_sf"/>
</dbReference>
<keyword evidence="3 8" id="KW-1134">Transmembrane beta strand</keyword>
<dbReference type="Pfam" id="PF13620">
    <property type="entry name" value="CarboxypepD_reg"/>
    <property type="match status" value="1"/>
</dbReference>
<dbReference type="InterPro" id="IPR008969">
    <property type="entry name" value="CarboxyPept-like_regulatory"/>
</dbReference>
<dbReference type="Gene3D" id="2.60.40.1120">
    <property type="entry name" value="Carboxypeptidase-like, regulatory domain"/>
    <property type="match status" value="1"/>
</dbReference>
<keyword evidence="5" id="KW-0732">Signal</keyword>
<dbReference type="SUPFAM" id="SSF49464">
    <property type="entry name" value="Carboxypeptidase regulatory domain-like"/>
    <property type="match status" value="1"/>
</dbReference>
<evidence type="ECO:0000256" key="6">
    <source>
        <dbReference type="ARBA" id="ARBA00023136"/>
    </source>
</evidence>
<dbReference type="PANTHER" id="PTHR30069:SF29">
    <property type="entry name" value="HEMOGLOBIN AND HEMOGLOBIN-HAPTOGLOBIN-BINDING PROTEIN 1-RELATED"/>
    <property type="match status" value="1"/>
</dbReference>
<comment type="subcellular location">
    <subcellularLocation>
        <location evidence="1 8">Cell outer membrane</location>
        <topology evidence="1 8">Multi-pass membrane protein</topology>
    </subcellularLocation>
</comment>
<dbReference type="AlphaFoldDB" id="A0A1G7AQN3"/>
<sequence length="837" mass="95473">MKHLIEILAPINKQNIAFGFFIGMAIMTNAQEKQSISGKILDQNKQPVPYASIEFIHKSNKLNSDAAITDENGNYTISLVPGSYLINITAVDYKSFKQNIDIVSGISTLEPINIEQEATATNKPTRTIEGIVMTVQSKRPYRVELDKKVYDVESDVVSKGGNLQDVLTNVPSVDVDTDGSISMRGNSNVKFLIDGKPSSILGIDDSNALKSIPAEDIERIEVITNPSSKFEASGTAGILNIILKKNKKYGFNGSVSGTLGYLPNTRLNTNLSWRKGNLTYYINGGGGYNRGQFTQKNLYSLNEIPPVLTDGTITYYDQNAVYKSENKYYNVNTGFVYDFNKKTSLNLSGMLRTFSNTNNGDNIFIQNKAQNNILKDFRRDRINHSTGKDFSYQIDAGLDHKFNNKGHLLSFSASFQKNNEDRDENIKESNSENNIFENKVFTISKSQTILAKLDYELPINDNNKIEAGTRFDENKNIYDYSADESQNGSPFVVLPDYTSNTTYNEKIASAYAQFRSKIGENFGYQIGLRAENTIINLSFDNFQKSKTNVDKNYINYFPTAFFSYNFDKNDQLLLNYSKRIRRPRSFFLIPFRSLSDNTNLFLGNPNLNPSYVNSFELGYSYQKKSITINPSLYYKEINNEIQIYNERKIDTNGQLAISSTPYNIGSESKYGLEINSSFDLFKWWKIMTNIELYGYQTQGQYKDMNYNGKGFSTKMKVSWTFRPDKNTNIQIQARYRGRERTESYIRQSMYSVNLGFSRAIWGGNGNIAFNVQDLFNSQAMRRITITNSFTRSGYMQFQPRQFALSFTYKFKQGNEVKLKQKKNRENNDQNDDQDIAM</sequence>
<dbReference type="Pfam" id="PF07715">
    <property type="entry name" value="Plug"/>
    <property type="match status" value="1"/>
</dbReference>
<dbReference type="InterPro" id="IPR039426">
    <property type="entry name" value="TonB-dep_rcpt-like"/>
</dbReference>
<evidence type="ECO:0000256" key="2">
    <source>
        <dbReference type="ARBA" id="ARBA00022448"/>
    </source>
</evidence>
<dbReference type="SUPFAM" id="SSF56935">
    <property type="entry name" value="Porins"/>
    <property type="match status" value="1"/>
</dbReference>
<accession>A0A1G7AQN3</accession>
<dbReference type="GO" id="GO:0015344">
    <property type="term" value="F:siderophore uptake transmembrane transporter activity"/>
    <property type="evidence" value="ECO:0007669"/>
    <property type="project" value="TreeGrafter"/>
</dbReference>
<keyword evidence="7 8" id="KW-0998">Cell outer membrane</keyword>
<dbReference type="Gene3D" id="2.170.130.10">
    <property type="entry name" value="TonB-dependent receptor, plug domain"/>
    <property type="match status" value="1"/>
</dbReference>
<evidence type="ECO:0000313" key="11">
    <source>
        <dbReference type="EMBL" id="SDE17113.1"/>
    </source>
</evidence>
<keyword evidence="2 8" id="KW-0813">Transport</keyword>
<protein>
    <submittedName>
        <fullName evidence="11">Outer membrane receptor proteins, mostly Fe transport</fullName>
    </submittedName>
</protein>
<dbReference type="EMBL" id="FNAS01000004">
    <property type="protein sequence ID" value="SDE17113.1"/>
    <property type="molecule type" value="Genomic_DNA"/>
</dbReference>
<evidence type="ECO:0000256" key="7">
    <source>
        <dbReference type="ARBA" id="ARBA00023237"/>
    </source>
</evidence>
<dbReference type="Proteomes" id="UP000198517">
    <property type="component" value="Unassembled WGS sequence"/>
</dbReference>
<dbReference type="PANTHER" id="PTHR30069">
    <property type="entry name" value="TONB-DEPENDENT OUTER MEMBRANE RECEPTOR"/>
    <property type="match status" value="1"/>
</dbReference>
<evidence type="ECO:0000256" key="8">
    <source>
        <dbReference type="PROSITE-ProRule" id="PRU01360"/>
    </source>
</evidence>
<dbReference type="PROSITE" id="PS52016">
    <property type="entry name" value="TONB_DEPENDENT_REC_3"/>
    <property type="match status" value="1"/>
</dbReference>
<dbReference type="InterPro" id="IPR036942">
    <property type="entry name" value="Beta-barrel_TonB_sf"/>
</dbReference>